<protein>
    <recommendedName>
        <fullName evidence="4">Secreted protein</fullName>
    </recommendedName>
</protein>
<reference evidence="2 3" key="1">
    <citation type="submission" date="2024-08" db="EMBL/GenBank/DDBJ databases">
        <authorList>
            <person name="Lu H."/>
        </authorList>
    </citation>
    <scope>NUCLEOTIDE SEQUENCE [LARGE SCALE GENOMIC DNA]</scope>
    <source>
        <strain evidence="2 3">DXS20W</strain>
    </source>
</reference>
<keyword evidence="1" id="KW-0812">Transmembrane</keyword>
<proteinExistence type="predicted"/>
<keyword evidence="3" id="KW-1185">Reference proteome</keyword>
<evidence type="ECO:0000256" key="1">
    <source>
        <dbReference type="SAM" id="Phobius"/>
    </source>
</evidence>
<evidence type="ECO:0008006" key="4">
    <source>
        <dbReference type="Google" id="ProtNLM"/>
    </source>
</evidence>
<keyword evidence="1" id="KW-1133">Transmembrane helix</keyword>
<gene>
    <name evidence="2" type="ORF">ACG04Q_12395</name>
</gene>
<keyword evidence="1" id="KW-0472">Membrane</keyword>
<dbReference type="Proteomes" id="UP001606302">
    <property type="component" value="Unassembled WGS sequence"/>
</dbReference>
<evidence type="ECO:0000313" key="2">
    <source>
        <dbReference type="EMBL" id="MFG6462373.1"/>
    </source>
</evidence>
<comment type="caution">
    <text evidence="2">The sequence shown here is derived from an EMBL/GenBank/DDBJ whole genome shotgun (WGS) entry which is preliminary data.</text>
</comment>
<organism evidence="2 3">
    <name type="scientific">Pelomonas lactea</name>
    <dbReference type="NCBI Taxonomy" id="3299030"/>
    <lineage>
        <taxon>Bacteria</taxon>
        <taxon>Pseudomonadati</taxon>
        <taxon>Pseudomonadota</taxon>
        <taxon>Betaproteobacteria</taxon>
        <taxon>Burkholderiales</taxon>
        <taxon>Sphaerotilaceae</taxon>
        <taxon>Roseateles</taxon>
    </lineage>
</organism>
<name>A0ABW7GK84_9BURK</name>
<feature type="transmembrane region" description="Helical" evidence="1">
    <location>
        <begin position="16"/>
        <end position="35"/>
    </location>
</feature>
<accession>A0ABW7GK84</accession>
<dbReference type="EMBL" id="JBIGHX010000003">
    <property type="protein sequence ID" value="MFG6462373.1"/>
    <property type="molecule type" value="Genomic_DNA"/>
</dbReference>
<evidence type="ECO:0000313" key="3">
    <source>
        <dbReference type="Proteomes" id="UP001606302"/>
    </source>
</evidence>
<sequence length="409" mass="42585">MDSDVMQTRTARHRRWRWAAAIVLLLSATGGWRWWAAGGEPDPADAAGQAASAAAGEAGASGRALAGTAASAASGVAAAPAGAVVNLALGAETVAVPADGFTFCGARRVSVDELKRWAADRTRGRDEARRLEAQMQVAGKAGLVRASARLAMGSERQQVAARLLMRDQEGAAALAERSLDVQAYQMALSACRGMGGSGAGPACARLSIQRWAELDPTDARPWLRLMREAHLRQDAAGVAAALAEAASRPRWSRASSLLEGQLLAVADAVPDAGELGNALVQAIGFDAAMDDTWDVLVLSSRACKGEALRDANRAAHCRALAPRILAQTYDLGEARAAQALADRVGVPREQQAHDAATLQAAEAQRAQEMPDVNPTCESLQALRQFSAARVASGDLGVALAALRPGQPAR</sequence>